<dbReference type="EMBL" id="KZ824635">
    <property type="protein sequence ID" value="RAK78819.1"/>
    <property type="molecule type" value="Genomic_DNA"/>
</dbReference>
<dbReference type="GeneID" id="63861663"/>
<keyword evidence="2" id="KW-1185">Reference proteome</keyword>
<dbReference type="VEuPathDB" id="FungiDB:BO72DRAFT_446603"/>
<evidence type="ECO:0000313" key="1">
    <source>
        <dbReference type="EMBL" id="RAK78819.1"/>
    </source>
</evidence>
<evidence type="ECO:0000313" key="2">
    <source>
        <dbReference type="Proteomes" id="UP000249789"/>
    </source>
</evidence>
<proteinExistence type="predicted"/>
<accession>A0A8G1RT61</accession>
<name>A0A8G1RT61_9EURO</name>
<gene>
    <name evidence="1" type="ORF">BO72DRAFT_446603</name>
</gene>
<sequence>MSSSDVYARRGTRKLVPITSPMGSQTLLSGAAAAGTPLQALYLDPSIPSTSRLRIPPRGSSKLKILARYSSSPVT</sequence>
<reference evidence="1 2" key="1">
    <citation type="submission" date="2018-02" db="EMBL/GenBank/DDBJ databases">
        <title>The genomes of Aspergillus section Nigri reveals drivers in fungal speciation.</title>
        <authorList>
            <consortium name="DOE Joint Genome Institute"/>
            <person name="Vesth T.C."/>
            <person name="Nybo J."/>
            <person name="Theobald S."/>
            <person name="Brandl J."/>
            <person name="Frisvad J.C."/>
            <person name="Nielsen K.F."/>
            <person name="Lyhne E.K."/>
            <person name="Kogle M.E."/>
            <person name="Kuo A."/>
            <person name="Riley R."/>
            <person name="Clum A."/>
            <person name="Nolan M."/>
            <person name="Lipzen A."/>
            <person name="Salamov A."/>
            <person name="Henrissat B."/>
            <person name="Wiebenga A."/>
            <person name="De vries R.P."/>
            <person name="Grigoriev I.V."/>
            <person name="Mortensen U.H."/>
            <person name="Andersen M.R."/>
            <person name="Baker S.E."/>
        </authorList>
    </citation>
    <scope>NUCLEOTIDE SEQUENCE [LARGE SCALE GENOMIC DNA]</scope>
    <source>
        <strain evidence="1 2">CBS 313.89</strain>
    </source>
</reference>
<dbReference type="RefSeq" id="XP_040802829.1">
    <property type="nucleotide sequence ID" value="XM_040944330.1"/>
</dbReference>
<dbReference type="Proteomes" id="UP000249789">
    <property type="component" value="Unassembled WGS sequence"/>
</dbReference>
<dbReference type="AlphaFoldDB" id="A0A8G1RT61"/>
<organism evidence="1 2">
    <name type="scientific">Aspergillus fijiensis CBS 313.89</name>
    <dbReference type="NCBI Taxonomy" id="1448319"/>
    <lineage>
        <taxon>Eukaryota</taxon>
        <taxon>Fungi</taxon>
        <taxon>Dikarya</taxon>
        <taxon>Ascomycota</taxon>
        <taxon>Pezizomycotina</taxon>
        <taxon>Eurotiomycetes</taxon>
        <taxon>Eurotiomycetidae</taxon>
        <taxon>Eurotiales</taxon>
        <taxon>Aspergillaceae</taxon>
        <taxon>Aspergillus</taxon>
    </lineage>
</organism>
<protein>
    <submittedName>
        <fullName evidence="1">Uncharacterized protein</fullName>
    </submittedName>
</protein>